<organism evidence="7 8">
    <name type="scientific">Agaricus bisporus var. burnettii</name>
    <dbReference type="NCBI Taxonomy" id="192524"/>
    <lineage>
        <taxon>Eukaryota</taxon>
        <taxon>Fungi</taxon>
        <taxon>Dikarya</taxon>
        <taxon>Basidiomycota</taxon>
        <taxon>Agaricomycotina</taxon>
        <taxon>Agaricomycetes</taxon>
        <taxon>Agaricomycetidae</taxon>
        <taxon>Agaricales</taxon>
        <taxon>Agaricineae</taxon>
        <taxon>Agaricaceae</taxon>
        <taxon>Agaricus</taxon>
    </lineage>
</organism>
<dbReference type="Gene3D" id="3.40.50.1820">
    <property type="entry name" value="alpha/beta hydrolase"/>
    <property type="match status" value="1"/>
</dbReference>
<dbReference type="InterPro" id="IPR002921">
    <property type="entry name" value="Fungal_lipase-type"/>
</dbReference>
<protein>
    <recommendedName>
        <fullName evidence="6">Fungal lipase-type domain-containing protein</fullName>
    </recommendedName>
</protein>
<dbReference type="PANTHER" id="PTHR45856:SF25">
    <property type="entry name" value="FUNGAL LIPASE-LIKE DOMAIN-CONTAINING PROTEIN"/>
    <property type="match status" value="1"/>
</dbReference>
<comment type="similarity">
    <text evidence="2">Belongs to the AB hydrolase superfamily. Lipase family. Class 3 subfamily.</text>
</comment>
<comment type="caution">
    <text evidence="7">The sequence shown here is derived from an EMBL/GenBank/DDBJ whole genome shotgun (WGS) entry which is preliminary data.</text>
</comment>
<keyword evidence="5" id="KW-0732">Signal</keyword>
<evidence type="ECO:0000313" key="7">
    <source>
        <dbReference type="EMBL" id="KAF7784892.1"/>
    </source>
</evidence>
<dbReference type="Pfam" id="PF01764">
    <property type="entry name" value="Lipase_3"/>
    <property type="match status" value="1"/>
</dbReference>
<reference evidence="7 8" key="1">
    <citation type="journal article" name="Sci. Rep.">
        <title>Telomere-to-telomere assembled and centromere annotated genomes of the two main subspecies of the button mushroom Agaricus bisporus reveal especially polymorphic chromosome ends.</title>
        <authorList>
            <person name="Sonnenberg A.S.M."/>
            <person name="Sedaghat-Telgerd N."/>
            <person name="Lavrijssen B."/>
            <person name="Ohm R.A."/>
            <person name="Hendrickx P.M."/>
            <person name="Scholtmeijer K."/>
            <person name="Baars J.J.P."/>
            <person name="van Peer A."/>
        </authorList>
    </citation>
    <scope>NUCLEOTIDE SEQUENCE [LARGE SCALE GENOMIC DNA]</scope>
    <source>
        <strain evidence="7 8">H119_p4</strain>
    </source>
</reference>
<comment type="catalytic activity">
    <reaction evidence="3">
        <text>a diacylglycerol + H2O = a monoacylglycerol + a fatty acid + H(+)</text>
        <dbReference type="Rhea" id="RHEA:32731"/>
        <dbReference type="ChEBI" id="CHEBI:15377"/>
        <dbReference type="ChEBI" id="CHEBI:15378"/>
        <dbReference type="ChEBI" id="CHEBI:17408"/>
        <dbReference type="ChEBI" id="CHEBI:18035"/>
        <dbReference type="ChEBI" id="CHEBI:28868"/>
    </reaction>
</comment>
<dbReference type="InterPro" id="IPR029058">
    <property type="entry name" value="AB_hydrolase_fold"/>
</dbReference>
<dbReference type="GO" id="GO:0006629">
    <property type="term" value="P:lipid metabolic process"/>
    <property type="evidence" value="ECO:0007669"/>
    <property type="project" value="InterPro"/>
</dbReference>
<dbReference type="PANTHER" id="PTHR45856">
    <property type="entry name" value="ALPHA/BETA-HYDROLASES SUPERFAMILY PROTEIN"/>
    <property type="match status" value="1"/>
</dbReference>
<dbReference type="AlphaFoldDB" id="A0A8H7FBQ6"/>
<sequence length="267" mass="28804">MLLSSILIVFWALTSVNAGTIAGEYRRATIEELTPVQISQFTPFTRFASAAYCSLEAMSLWTCGADCEANSNFIPTATGGDGGFVQRWYVGYSPENRGDYTLPVLVHGGFALQHARAAKAILSAVKITIARHNATKVALVGHSLGGAIALLDSVYLPLHIKGVEFHTITYGLPRVGNIAFANYVDEHTSLTRINNKRDPIPTTPLQLLSYRHPSGEVHITGGNKWLACPGQENPSFRCTFGSVPLFLVGNPLDHHGSYNGVNMGDGC</sequence>
<evidence type="ECO:0000256" key="5">
    <source>
        <dbReference type="SAM" id="SignalP"/>
    </source>
</evidence>
<feature type="domain" description="Fungal lipase-type" evidence="6">
    <location>
        <begin position="104"/>
        <end position="206"/>
    </location>
</feature>
<evidence type="ECO:0000256" key="2">
    <source>
        <dbReference type="ARBA" id="ARBA00043996"/>
    </source>
</evidence>
<gene>
    <name evidence="7" type="ORF">Agabi119p4_1057</name>
</gene>
<dbReference type="InterPro" id="IPR051218">
    <property type="entry name" value="Sec_MonoDiacylglyc_Lipase"/>
</dbReference>
<proteinExistence type="inferred from homology"/>
<feature type="chain" id="PRO_5034679228" description="Fungal lipase-type domain-containing protein" evidence="5">
    <location>
        <begin position="19"/>
        <end position="267"/>
    </location>
</feature>
<accession>A0A8H7FBQ6</accession>
<feature type="signal peptide" evidence="5">
    <location>
        <begin position="1"/>
        <end position="18"/>
    </location>
</feature>
<evidence type="ECO:0000256" key="3">
    <source>
        <dbReference type="ARBA" id="ARBA00047591"/>
    </source>
</evidence>
<dbReference type="EMBL" id="JABXXO010000001">
    <property type="protein sequence ID" value="KAF7784892.1"/>
    <property type="molecule type" value="Genomic_DNA"/>
</dbReference>
<comment type="catalytic activity">
    <reaction evidence="4">
        <text>a monoacylglycerol + H2O = glycerol + a fatty acid + H(+)</text>
        <dbReference type="Rhea" id="RHEA:15245"/>
        <dbReference type="ChEBI" id="CHEBI:15377"/>
        <dbReference type="ChEBI" id="CHEBI:15378"/>
        <dbReference type="ChEBI" id="CHEBI:17408"/>
        <dbReference type="ChEBI" id="CHEBI:17754"/>
        <dbReference type="ChEBI" id="CHEBI:28868"/>
    </reaction>
</comment>
<dbReference type="Proteomes" id="UP000629468">
    <property type="component" value="Unassembled WGS sequence"/>
</dbReference>
<evidence type="ECO:0000313" key="8">
    <source>
        <dbReference type="Proteomes" id="UP000629468"/>
    </source>
</evidence>
<dbReference type="CDD" id="cd00519">
    <property type="entry name" value="Lipase_3"/>
    <property type="match status" value="1"/>
</dbReference>
<keyword evidence="1" id="KW-1015">Disulfide bond</keyword>
<evidence type="ECO:0000256" key="1">
    <source>
        <dbReference type="ARBA" id="ARBA00023157"/>
    </source>
</evidence>
<dbReference type="SUPFAM" id="SSF53474">
    <property type="entry name" value="alpha/beta-Hydrolases"/>
    <property type="match status" value="1"/>
</dbReference>
<evidence type="ECO:0000256" key="4">
    <source>
        <dbReference type="ARBA" id="ARBA00048461"/>
    </source>
</evidence>
<evidence type="ECO:0000259" key="6">
    <source>
        <dbReference type="Pfam" id="PF01764"/>
    </source>
</evidence>
<name>A0A8H7FBQ6_AGABI</name>